<feature type="transmembrane region" description="Helical" evidence="4">
    <location>
        <begin position="37"/>
        <end position="59"/>
    </location>
</feature>
<feature type="transmembrane region" description="Helical" evidence="4">
    <location>
        <begin position="102"/>
        <end position="120"/>
    </location>
</feature>
<proteinExistence type="predicted"/>
<feature type="transmembrane region" description="Helical" evidence="4">
    <location>
        <begin position="165"/>
        <end position="184"/>
    </location>
</feature>
<evidence type="ECO:0000313" key="5">
    <source>
        <dbReference type="EMBL" id="TVU18394.1"/>
    </source>
</evidence>
<dbReference type="GO" id="GO:0016020">
    <property type="term" value="C:membrane"/>
    <property type="evidence" value="ECO:0007669"/>
    <property type="project" value="InterPro"/>
</dbReference>
<feature type="transmembrane region" description="Helical" evidence="4">
    <location>
        <begin position="12"/>
        <end position="31"/>
    </location>
</feature>
<keyword evidence="6" id="KW-1185">Reference proteome</keyword>
<dbReference type="Gramene" id="TVU18394">
    <property type="protein sequence ID" value="TVU18394"/>
    <property type="gene ID" value="EJB05_34489"/>
</dbReference>
<evidence type="ECO:0000256" key="1">
    <source>
        <dbReference type="ARBA" id="ARBA00022692"/>
    </source>
</evidence>
<comment type="caution">
    <text evidence="5">The sequence shown here is derived from an EMBL/GenBank/DDBJ whole genome shotgun (WGS) entry which is preliminary data.</text>
</comment>
<evidence type="ECO:0000256" key="2">
    <source>
        <dbReference type="ARBA" id="ARBA00022989"/>
    </source>
</evidence>
<name>A0A5J9U489_9POAL</name>
<evidence type="ECO:0000313" key="6">
    <source>
        <dbReference type="Proteomes" id="UP000324897"/>
    </source>
</evidence>
<evidence type="ECO:0000256" key="4">
    <source>
        <dbReference type="SAM" id="Phobius"/>
    </source>
</evidence>
<protein>
    <recommendedName>
        <fullName evidence="7">WAT1-related protein</fullName>
    </recommendedName>
</protein>
<sequence length="289" mass="31955">MMCGGRKKPYVFAIVNELIYTVLFVVSKAALDLGMNSFVFTFYSQAAASLLLLPIALVFQRCCQVPCILHFVHLEELSSNEARDVFNEFICRKNVSSLSPMLLLKLFFCALIGFTGNLNLSNLSMTFTSATVASAVINSDPALTFCLALLFRLELLELRSSSGRAKLGSVMLCVAGVVVIAFYAGPTLRSVNHHHAFAQQQAPSTSSRAKWITGTFLMALCSVTWSLWIVMQARLLKDYTNDMLVTMTQCVFSAVQPFVIAAVAERDFSKWKLRLDVSLIAILYSIIIS</sequence>
<feature type="non-terminal residue" evidence="5">
    <location>
        <position position="1"/>
    </location>
</feature>
<keyword evidence="1 4" id="KW-0812">Transmembrane</keyword>
<dbReference type="InterPro" id="IPR030184">
    <property type="entry name" value="WAT1-related"/>
</dbReference>
<dbReference type="EMBL" id="RWGY01000029">
    <property type="protein sequence ID" value="TVU18394.1"/>
    <property type="molecule type" value="Genomic_DNA"/>
</dbReference>
<evidence type="ECO:0008006" key="7">
    <source>
        <dbReference type="Google" id="ProtNLM"/>
    </source>
</evidence>
<dbReference type="AlphaFoldDB" id="A0A5J9U489"/>
<feature type="transmembrane region" description="Helical" evidence="4">
    <location>
        <begin position="132"/>
        <end position="153"/>
    </location>
</feature>
<organism evidence="5 6">
    <name type="scientific">Eragrostis curvula</name>
    <name type="common">weeping love grass</name>
    <dbReference type="NCBI Taxonomy" id="38414"/>
    <lineage>
        <taxon>Eukaryota</taxon>
        <taxon>Viridiplantae</taxon>
        <taxon>Streptophyta</taxon>
        <taxon>Embryophyta</taxon>
        <taxon>Tracheophyta</taxon>
        <taxon>Spermatophyta</taxon>
        <taxon>Magnoliopsida</taxon>
        <taxon>Liliopsida</taxon>
        <taxon>Poales</taxon>
        <taxon>Poaceae</taxon>
        <taxon>PACMAD clade</taxon>
        <taxon>Chloridoideae</taxon>
        <taxon>Eragrostideae</taxon>
        <taxon>Eragrostidinae</taxon>
        <taxon>Eragrostis</taxon>
    </lineage>
</organism>
<dbReference type="Proteomes" id="UP000324897">
    <property type="component" value="Chromosome 7"/>
</dbReference>
<evidence type="ECO:0000256" key="3">
    <source>
        <dbReference type="ARBA" id="ARBA00023136"/>
    </source>
</evidence>
<reference evidence="5 6" key="1">
    <citation type="journal article" date="2019" name="Sci. Rep.">
        <title>A high-quality genome of Eragrostis curvula grass provides insights into Poaceae evolution and supports new strategies to enhance forage quality.</title>
        <authorList>
            <person name="Carballo J."/>
            <person name="Santos B.A.C.M."/>
            <person name="Zappacosta D."/>
            <person name="Garbus I."/>
            <person name="Selva J.P."/>
            <person name="Gallo C.A."/>
            <person name="Diaz A."/>
            <person name="Albertini E."/>
            <person name="Caccamo M."/>
            <person name="Echenique V."/>
        </authorList>
    </citation>
    <scope>NUCLEOTIDE SEQUENCE [LARGE SCALE GENOMIC DNA]</scope>
    <source>
        <strain evidence="6">cv. Victoria</strain>
        <tissue evidence="5">Leaf</tissue>
    </source>
</reference>
<dbReference type="GO" id="GO:0022857">
    <property type="term" value="F:transmembrane transporter activity"/>
    <property type="evidence" value="ECO:0007669"/>
    <property type="project" value="InterPro"/>
</dbReference>
<dbReference type="OrthoDB" id="1718296at2759"/>
<feature type="transmembrane region" description="Helical" evidence="4">
    <location>
        <begin position="211"/>
        <end position="231"/>
    </location>
</feature>
<keyword evidence="2 4" id="KW-1133">Transmembrane helix</keyword>
<keyword evidence="3 4" id="KW-0472">Membrane</keyword>
<accession>A0A5J9U489</accession>
<gene>
    <name evidence="5" type="ORF">EJB05_34489</name>
</gene>
<dbReference type="PANTHER" id="PTHR31218">
    <property type="entry name" value="WAT1-RELATED PROTEIN"/>
    <property type="match status" value="1"/>
</dbReference>